<gene>
    <name evidence="4" type="ORF">I603_0844</name>
</gene>
<dbReference type="Gene3D" id="3.40.50.720">
    <property type="entry name" value="NAD(P)-binding Rossmann-like Domain"/>
    <property type="match status" value="1"/>
</dbReference>
<sequence>MTTTGKQLFTTLTADGKLTLEVADSTFPAPTGNQVLVKMEAAPINPSDLAILTSAADFENAEYTPGKVVATMPEPFLSGQKARHGQRLPAGNEGAGTVIATGDSDMAKALMGQRVACVPGNAFSQYAIADAMMCLPLGDHSAEEGASSFVNPMTALGFVETARMEGHDAIVHLAAASNLGQMLNRICIEDGMKLVNIVRKQEHVDLLKSQGAQYVVNSSAPTYMADLRAAIAETGAFLGFDPIGGGQASDGVLKAMEQVAVSQMSEFSRYGSNQQKKMYIYGRLDLQNPTILTPSYGLQWCVAGWLLTPFLQRAGMETVVRMRTRVQQNLTTTFASHYKAKVTLEGMLEKAAILDYRQMKTGEKYLVTPWG</sequence>
<keyword evidence="1" id="KW-0521">NADP</keyword>
<dbReference type="AlphaFoldDB" id="A0A1A7BI58"/>
<reference evidence="4 5" key="1">
    <citation type="submission" date="2016-06" db="EMBL/GenBank/DDBJ databases">
        <title>Genome sequence of Porphyrobacter dokdonensis DSW-74.</title>
        <authorList>
            <person name="Kim J.F."/>
            <person name="Song J.Y."/>
        </authorList>
    </citation>
    <scope>NUCLEOTIDE SEQUENCE [LARGE SCALE GENOMIC DNA]</scope>
    <source>
        <strain evidence="4 5">DSW-74</strain>
    </source>
</reference>
<dbReference type="EMBL" id="LZYB01000002">
    <property type="protein sequence ID" value="OBV11401.1"/>
    <property type="molecule type" value="Genomic_DNA"/>
</dbReference>
<dbReference type="Proteomes" id="UP000092484">
    <property type="component" value="Unassembled WGS sequence"/>
</dbReference>
<dbReference type="InterPro" id="IPR036291">
    <property type="entry name" value="NAD(P)-bd_dom_sf"/>
</dbReference>
<dbReference type="PANTHER" id="PTHR48106">
    <property type="entry name" value="QUINONE OXIDOREDUCTASE PIG3-RELATED"/>
    <property type="match status" value="1"/>
</dbReference>
<dbReference type="SMART" id="SM00829">
    <property type="entry name" value="PKS_ER"/>
    <property type="match status" value="1"/>
</dbReference>
<dbReference type="InterPro" id="IPR020843">
    <property type="entry name" value="ER"/>
</dbReference>
<comment type="caution">
    <text evidence="4">The sequence shown here is derived from an EMBL/GenBank/DDBJ whole genome shotgun (WGS) entry which is preliminary data.</text>
</comment>
<dbReference type="PANTHER" id="PTHR48106:SF18">
    <property type="entry name" value="QUINONE OXIDOREDUCTASE PIG3"/>
    <property type="match status" value="1"/>
</dbReference>
<dbReference type="Pfam" id="PF08240">
    <property type="entry name" value="ADH_N"/>
    <property type="match status" value="1"/>
</dbReference>
<dbReference type="SUPFAM" id="SSF51735">
    <property type="entry name" value="NAD(P)-binding Rossmann-fold domains"/>
    <property type="match status" value="1"/>
</dbReference>
<organism evidence="4 5">
    <name type="scientific">Erythrobacter dokdonensis DSW-74</name>
    <dbReference type="NCBI Taxonomy" id="1300349"/>
    <lineage>
        <taxon>Bacteria</taxon>
        <taxon>Pseudomonadati</taxon>
        <taxon>Pseudomonadota</taxon>
        <taxon>Alphaproteobacteria</taxon>
        <taxon>Sphingomonadales</taxon>
        <taxon>Erythrobacteraceae</taxon>
        <taxon>Erythrobacter/Porphyrobacter group</taxon>
        <taxon>Erythrobacter</taxon>
    </lineage>
</organism>
<name>A0A1A7BI58_9SPHN</name>
<feature type="domain" description="Enoyl reductase (ER)" evidence="3">
    <location>
        <begin position="13"/>
        <end position="269"/>
    </location>
</feature>
<dbReference type="InterPro" id="IPR011032">
    <property type="entry name" value="GroES-like_sf"/>
</dbReference>
<accession>A0A1A7BI58</accession>
<evidence type="ECO:0000313" key="4">
    <source>
        <dbReference type="EMBL" id="OBV11401.1"/>
    </source>
</evidence>
<proteinExistence type="predicted"/>
<evidence type="ECO:0000259" key="3">
    <source>
        <dbReference type="SMART" id="SM00829"/>
    </source>
</evidence>
<dbReference type="Gene3D" id="3.90.180.10">
    <property type="entry name" value="Medium-chain alcohol dehydrogenases, catalytic domain"/>
    <property type="match status" value="1"/>
</dbReference>
<dbReference type="CDD" id="cd08291">
    <property type="entry name" value="ETR_like_1"/>
    <property type="match status" value="1"/>
</dbReference>
<dbReference type="GO" id="GO:0070402">
    <property type="term" value="F:NADPH binding"/>
    <property type="evidence" value="ECO:0007669"/>
    <property type="project" value="TreeGrafter"/>
</dbReference>
<dbReference type="PATRIC" id="fig|1300349.4.peg.841"/>
<dbReference type="InterPro" id="IPR013154">
    <property type="entry name" value="ADH-like_N"/>
</dbReference>
<keyword evidence="5" id="KW-1185">Reference proteome</keyword>
<evidence type="ECO:0000256" key="1">
    <source>
        <dbReference type="ARBA" id="ARBA00022857"/>
    </source>
</evidence>
<dbReference type="GO" id="GO:0016651">
    <property type="term" value="F:oxidoreductase activity, acting on NAD(P)H"/>
    <property type="evidence" value="ECO:0007669"/>
    <property type="project" value="TreeGrafter"/>
</dbReference>
<evidence type="ECO:0000256" key="2">
    <source>
        <dbReference type="ARBA" id="ARBA00023002"/>
    </source>
</evidence>
<dbReference type="STRING" id="1300349.I603_0844"/>
<evidence type="ECO:0000313" key="5">
    <source>
        <dbReference type="Proteomes" id="UP000092484"/>
    </source>
</evidence>
<dbReference type="SUPFAM" id="SSF50129">
    <property type="entry name" value="GroES-like"/>
    <property type="match status" value="1"/>
</dbReference>
<keyword evidence="2" id="KW-0560">Oxidoreductase</keyword>
<protein>
    <submittedName>
        <fullName evidence="4">Putative Zn-dependent enzyme</fullName>
    </submittedName>
</protein>
<dbReference type="RefSeq" id="WP_068862587.1">
    <property type="nucleotide sequence ID" value="NZ_LZYB01000002.1"/>
</dbReference>